<protein>
    <submittedName>
        <fullName evidence="1">Uncharacterized protein</fullName>
    </submittedName>
</protein>
<evidence type="ECO:0000313" key="2">
    <source>
        <dbReference type="Proteomes" id="UP000190648"/>
    </source>
</evidence>
<sequence>MGCCDQEKWNILSGSNGDYTSTDGYACQSGCEGNPPVNCARIPSWVYPGSEKEEEEAGISQRSCMFCSCSLLYKLTRS</sequence>
<name>A0A1V4JNV7_PATFA</name>
<reference evidence="1 2" key="1">
    <citation type="submission" date="2016-02" db="EMBL/GenBank/DDBJ databases">
        <title>Band-tailed pigeon sequencing and assembly.</title>
        <authorList>
            <person name="Soares A.E."/>
            <person name="Novak B.J."/>
            <person name="Rice E.S."/>
            <person name="O'Connell B."/>
            <person name="Chang D."/>
            <person name="Weber S."/>
            <person name="Shapiro B."/>
        </authorList>
    </citation>
    <scope>NUCLEOTIDE SEQUENCE [LARGE SCALE GENOMIC DNA]</scope>
    <source>
        <strain evidence="1">BTP2013</strain>
        <tissue evidence="1">Blood</tissue>
    </source>
</reference>
<dbReference type="AlphaFoldDB" id="A0A1V4JNV7"/>
<organism evidence="1 2">
    <name type="scientific">Patagioenas fasciata monilis</name>
    <dbReference type="NCBI Taxonomy" id="372326"/>
    <lineage>
        <taxon>Eukaryota</taxon>
        <taxon>Metazoa</taxon>
        <taxon>Chordata</taxon>
        <taxon>Craniata</taxon>
        <taxon>Vertebrata</taxon>
        <taxon>Euteleostomi</taxon>
        <taxon>Archelosauria</taxon>
        <taxon>Archosauria</taxon>
        <taxon>Dinosauria</taxon>
        <taxon>Saurischia</taxon>
        <taxon>Theropoda</taxon>
        <taxon>Coelurosauria</taxon>
        <taxon>Aves</taxon>
        <taxon>Neognathae</taxon>
        <taxon>Neoaves</taxon>
        <taxon>Columbimorphae</taxon>
        <taxon>Columbiformes</taxon>
        <taxon>Columbidae</taxon>
        <taxon>Patagioenas</taxon>
    </lineage>
</organism>
<gene>
    <name evidence="1" type="ORF">AV530_013293</name>
</gene>
<accession>A0A1V4JNV7</accession>
<proteinExistence type="predicted"/>
<keyword evidence="2" id="KW-1185">Reference proteome</keyword>
<evidence type="ECO:0000313" key="1">
    <source>
        <dbReference type="EMBL" id="OPJ73861.1"/>
    </source>
</evidence>
<dbReference type="Proteomes" id="UP000190648">
    <property type="component" value="Unassembled WGS sequence"/>
</dbReference>
<comment type="caution">
    <text evidence="1">The sequence shown here is derived from an EMBL/GenBank/DDBJ whole genome shotgun (WGS) entry which is preliminary data.</text>
</comment>
<dbReference type="EMBL" id="LSYS01006880">
    <property type="protein sequence ID" value="OPJ73861.1"/>
    <property type="molecule type" value="Genomic_DNA"/>
</dbReference>